<evidence type="ECO:0008006" key="3">
    <source>
        <dbReference type="Google" id="ProtNLM"/>
    </source>
</evidence>
<dbReference type="AlphaFoldDB" id="A0A7H1DV97"/>
<evidence type="ECO:0000313" key="2">
    <source>
        <dbReference type="Proteomes" id="UP000516438"/>
    </source>
</evidence>
<gene>
    <name evidence="1" type="ORF">H0S70_11140</name>
</gene>
<dbReference type="Proteomes" id="UP000516438">
    <property type="component" value="Chromosome"/>
</dbReference>
<protein>
    <recommendedName>
        <fullName evidence="3">DUF3037 domain-containing protein</fullName>
    </recommendedName>
</protein>
<evidence type="ECO:0000313" key="1">
    <source>
        <dbReference type="EMBL" id="QNS40905.1"/>
    </source>
</evidence>
<dbReference type="KEGG" id="cmaq:H0S70_11140"/>
<proteinExistence type="predicted"/>
<keyword evidence="2" id="KW-1185">Reference proteome</keyword>
<dbReference type="RefSeq" id="WP_188320850.1">
    <property type="nucleotide sequence ID" value="NZ_CP060203.1"/>
</dbReference>
<name>A0A7H1DV97_9FLAO</name>
<sequence>MSFLSIIYLETNSTTSEKISVGLLGVAENHIYFKQADNKIKIAEKLKGSSLEKLVKLSLSTIKQQIAIANKDFTENKLFDNNHQFKTEYIKYLSNYSQGLLQFDAPKKYSGDLNKAVFEQLFNKFINMPETEFRRSNFYNKVKTYVKNSVINEKVDIDYNLDPKEIPSLIAKENVSLISKNGNILAAQLVDFTSQIDNVKQHIYEFRSIVNSLQEFGADHISPKHEGNYYVLFNKPEKNTQQEKLLNNIKKLVKNKDLNFKIEEGDYIETLEEKILKDNYQKFSEFAETLEP</sequence>
<accession>A0A7H1DV97</accession>
<dbReference type="EMBL" id="CP060203">
    <property type="protein sequence ID" value="QNS40905.1"/>
    <property type="molecule type" value="Genomic_DNA"/>
</dbReference>
<organism evidence="1 2">
    <name type="scientific">Chryseobacterium manosquense</name>
    <dbReference type="NCBI Taxonomy" id="2754694"/>
    <lineage>
        <taxon>Bacteria</taxon>
        <taxon>Pseudomonadati</taxon>
        <taxon>Bacteroidota</taxon>
        <taxon>Flavobacteriia</taxon>
        <taxon>Flavobacteriales</taxon>
        <taxon>Weeksellaceae</taxon>
        <taxon>Chryseobacterium group</taxon>
        <taxon>Chryseobacterium</taxon>
    </lineage>
</organism>
<reference evidence="1 2" key="1">
    <citation type="submission" date="2020-07" db="EMBL/GenBank/DDBJ databases">
        <title>Complete genome and description of Chryseobacterium manosquense strain Marseille-Q2069 sp. nov.</title>
        <authorList>
            <person name="Boxberger M."/>
        </authorList>
    </citation>
    <scope>NUCLEOTIDE SEQUENCE [LARGE SCALE GENOMIC DNA]</scope>
    <source>
        <strain evidence="1 2">Marseille-Q2069</strain>
    </source>
</reference>